<organism evidence="2 3">
    <name type="scientific">Bursaphelenchus okinawaensis</name>
    <dbReference type="NCBI Taxonomy" id="465554"/>
    <lineage>
        <taxon>Eukaryota</taxon>
        <taxon>Metazoa</taxon>
        <taxon>Ecdysozoa</taxon>
        <taxon>Nematoda</taxon>
        <taxon>Chromadorea</taxon>
        <taxon>Rhabditida</taxon>
        <taxon>Tylenchina</taxon>
        <taxon>Tylenchomorpha</taxon>
        <taxon>Aphelenchoidea</taxon>
        <taxon>Aphelenchoididae</taxon>
        <taxon>Bursaphelenchus</taxon>
    </lineage>
</organism>
<comment type="caution">
    <text evidence="2">The sequence shown here is derived from an EMBL/GenBank/DDBJ whole genome shotgun (WGS) entry which is preliminary data.</text>
</comment>
<feature type="compositionally biased region" description="Low complexity" evidence="1">
    <location>
        <begin position="81"/>
        <end position="94"/>
    </location>
</feature>
<dbReference type="Proteomes" id="UP000614601">
    <property type="component" value="Unassembled WGS sequence"/>
</dbReference>
<feature type="compositionally biased region" description="Basic and acidic residues" evidence="1">
    <location>
        <begin position="144"/>
        <end position="156"/>
    </location>
</feature>
<dbReference type="EMBL" id="CAJFCW020000001">
    <property type="protein sequence ID" value="CAG9084136.1"/>
    <property type="molecule type" value="Genomic_DNA"/>
</dbReference>
<sequence length="208" mass="23077">MSFSNVEQLLASLATQPSYGLRATLNQARLIRRTADQRQSSPSPPSSPAPASEAGPSSPKRPNSAQEMAEKPKTKLELKLIPISPASSPESSPIKKMAPEFHKTPQEPSTSAAASEATTKAKKTEEPATEEAAAKKSRKRTRKNKEEDEPPLKKIIRDRMQQIVRWEMQHPRAIEVPTPRNDEEEITILRALYRSPSKSGGIIKFRYA</sequence>
<feature type="compositionally biased region" description="Basic and acidic residues" evidence="1">
    <location>
        <begin position="68"/>
        <end position="78"/>
    </location>
</feature>
<dbReference type="EMBL" id="CAJFDH010000001">
    <property type="protein sequence ID" value="CAD5207043.1"/>
    <property type="molecule type" value="Genomic_DNA"/>
</dbReference>
<gene>
    <name evidence="2" type="ORF">BOKJ2_LOCUS1727</name>
</gene>
<protein>
    <submittedName>
        <fullName evidence="2">Uncharacterized protein</fullName>
    </submittedName>
</protein>
<evidence type="ECO:0000256" key="1">
    <source>
        <dbReference type="SAM" id="MobiDB-lite"/>
    </source>
</evidence>
<accession>A0A811JU81</accession>
<proteinExistence type="predicted"/>
<evidence type="ECO:0000313" key="3">
    <source>
        <dbReference type="Proteomes" id="UP000614601"/>
    </source>
</evidence>
<feature type="region of interest" description="Disordered" evidence="1">
    <location>
        <begin position="30"/>
        <end position="156"/>
    </location>
</feature>
<evidence type="ECO:0000313" key="2">
    <source>
        <dbReference type="EMBL" id="CAD5207043.1"/>
    </source>
</evidence>
<feature type="compositionally biased region" description="Low complexity" evidence="1">
    <location>
        <begin position="107"/>
        <end position="118"/>
    </location>
</feature>
<keyword evidence="3" id="KW-1185">Reference proteome</keyword>
<feature type="compositionally biased region" description="Low complexity" evidence="1">
    <location>
        <begin position="49"/>
        <end position="58"/>
    </location>
</feature>
<dbReference type="Proteomes" id="UP000783686">
    <property type="component" value="Unassembled WGS sequence"/>
</dbReference>
<dbReference type="AlphaFoldDB" id="A0A811JU81"/>
<reference evidence="2" key="1">
    <citation type="submission" date="2020-09" db="EMBL/GenBank/DDBJ databases">
        <authorList>
            <person name="Kikuchi T."/>
        </authorList>
    </citation>
    <scope>NUCLEOTIDE SEQUENCE</scope>
    <source>
        <strain evidence="2">SH1</strain>
    </source>
</reference>
<name>A0A811JU81_9BILA</name>